<evidence type="ECO:0000313" key="2">
    <source>
        <dbReference type="EMBL" id="RUR68655.1"/>
    </source>
</evidence>
<dbReference type="AlphaFoldDB" id="A0A433MLY9"/>
<sequence>MSAVVDTPRAKTRPHDSHNPHDVMQQAHDVAEIAANNEGTDLYWGILSLIEKAIEKVERAHSALSVDAYSKELHDKASDELAGLLGVLNAVNTDVKDDGLLHAVETLVIVAKAQIDADNFQAVRASQVAA</sequence>
<accession>A0A433MLY9</accession>
<evidence type="ECO:0000313" key="3">
    <source>
        <dbReference type="Proteomes" id="UP000281118"/>
    </source>
</evidence>
<dbReference type="Proteomes" id="UP000281118">
    <property type="component" value="Unassembled WGS sequence"/>
</dbReference>
<feature type="region of interest" description="Disordered" evidence="1">
    <location>
        <begin position="1"/>
        <end position="21"/>
    </location>
</feature>
<dbReference type="EMBL" id="RXFT01000006">
    <property type="protein sequence ID" value="RUR68655.1"/>
    <property type="molecule type" value="Genomic_DNA"/>
</dbReference>
<dbReference type="RefSeq" id="WP_126022793.1">
    <property type="nucleotide sequence ID" value="NZ_RXFT01000006.1"/>
</dbReference>
<protein>
    <submittedName>
        <fullName evidence="2">Uncharacterized protein</fullName>
    </submittedName>
</protein>
<gene>
    <name evidence="2" type="ORF">EJP67_16455</name>
</gene>
<reference evidence="2 3" key="1">
    <citation type="submission" date="2018-12" db="EMBL/GenBank/DDBJ databases">
        <title>The genome sequences of Variovorax guangxiensis DSM 27352.</title>
        <authorList>
            <person name="Gao J."/>
            <person name="Sun J."/>
        </authorList>
    </citation>
    <scope>NUCLEOTIDE SEQUENCE [LARGE SCALE GENOMIC DNA]</scope>
    <source>
        <strain evidence="2 3">DSM 27352</strain>
    </source>
</reference>
<evidence type="ECO:0000256" key="1">
    <source>
        <dbReference type="SAM" id="MobiDB-lite"/>
    </source>
</evidence>
<proteinExistence type="predicted"/>
<name>A0A433MLY9_9BURK</name>
<organism evidence="2 3">
    <name type="scientific">Variovorax guangxiensis</name>
    <dbReference type="NCBI Taxonomy" id="1775474"/>
    <lineage>
        <taxon>Bacteria</taxon>
        <taxon>Pseudomonadati</taxon>
        <taxon>Pseudomonadota</taxon>
        <taxon>Betaproteobacteria</taxon>
        <taxon>Burkholderiales</taxon>
        <taxon>Comamonadaceae</taxon>
        <taxon>Variovorax</taxon>
    </lineage>
</organism>
<comment type="caution">
    <text evidence="2">The sequence shown here is derived from an EMBL/GenBank/DDBJ whole genome shotgun (WGS) entry which is preliminary data.</text>
</comment>